<dbReference type="EMBL" id="JAPWTK010000860">
    <property type="protein sequence ID" value="KAJ8935602.1"/>
    <property type="molecule type" value="Genomic_DNA"/>
</dbReference>
<reference evidence="3" key="1">
    <citation type="journal article" date="2023" name="Insect Mol. Biol.">
        <title>Genome sequencing provides insights into the evolution of gene families encoding plant cell wall-degrading enzymes in longhorned beetles.</title>
        <authorList>
            <person name="Shin N.R."/>
            <person name="Okamura Y."/>
            <person name="Kirsch R."/>
            <person name="Pauchet Y."/>
        </authorList>
    </citation>
    <scope>NUCLEOTIDE SEQUENCE</scope>
    <source>
        <strain evidence="3">AMC_N1</strain>
    </source>
</reference>
<organism evidence="3 4">
    <name type="scientific">Aromia moschata</name>
    <dbReference type="NCBI Taxonomy" id="1265417"/>
    <lineage>
        <taxon>Eukaryota</taxon>
        <taxon>Metazoa</taxon>
        <taxon>Ecdysozoa</taxon>
        <taxon>Arthropoda</taxon>
        <taxon>Hexapoda</taxon>
        <taxon>Insecta</taxon>
        <taxon>Pterygota</taxon>
        <taxon>Neoptera</taxon>
        <taxon>Endopterygota</taxon>
        <taxon>Coleoptera</taxon>
        <taxon>Polyphaga</taxon>
        <taxon>Cucujiformia</taxon>
        <taxon>Chrysomeloidea</taxon>
        <taxon>Cerambycidae</taxon>
        <taxon>Cerambycinae</taxon>
        <taxon>Callichromatini</taxon>
        <taxon>Aromia</taxon>
    </lineage>
</organism>
<feature type="compositionally biased region" description="Basic and acidic residues" evidence="2">
    <location>
        <begin position="512"/>
        <end position="525"/>
    </location>
</feature>
<dbReference type="GO" id="GO:0005783">
    <property type="term" value="C:endoplasmic reticulum"/>
    <property type="evidence" value="ECO:0007669"/>
    <property type="project" value="TreeGrafter"/>
</dbReference>
<dbReference type="InterPro" id="IPR052602">
    <property type="entry name" value="Growth_transcription_reg"/>
</dbReference>
<keyword evidence="4" id="KW-1185">Reference proteome</keyword>
<feature type="compositionally biased region" description="Polar residues" evidence="2">
    <location>
        <begin position="547"/>
        <end position="562"/>
    </location>
</feature>
<sequence>MSWFDAAGLANIAKSALKEAQKTIDKALDIKEDHNLVPTNTPVDTNSEDFFGIWGVSQSEQHKDVLFFDTSNETVKSSSIDILEDSVDPDTEHFSQSKLVVQHSEEMENHLSITETEIDGDKIKEDLSNFMEINLDATDNLYSPTITAGSTLKKNDKPQSTYTNRLSVVSNESGKNNSDSVDIITCSTECTTSPESDVLSLGLSISTSSSALGLKPTSDSVEILCDSLTSPSSVEVIATDSTDSMKQSERTDEFVSPLESPWSDDKSSSIEKISPESVEVIPEDQDENSIAEDTMSYTSISESTSATVLDSAFNLHLKPQKMLKDTYNRPETMSENNTSDLSLSPDRNCSFADAITRAPSRSNMHLPLTQVNQVLIDTQPQGTKQDIVDILQKTNIIDIPQDDDIITSSSSETQLDVSIDDGSQSDKTIICNDNLMESSSDTSTTTETSSNSTYLKHMLADAMAEKSDQYKDKLCGSSNTTDPLNKSSVLESISISHLDMPPRENSPISSESRSDLVKIGSDHTSGHTSGDELETTTSSDIEIISSPNGDSSSTQSRQSPAKQTCIKVKSGDTSIDTLLCKMTIKKAKGHTRELSEASSISDDSHSSEIDRLLKRISEMTDILESRESKLIDMNRRNAELQELNNDLKFQLDSVITKQLESADLSQVTEEYTQRLSALEKKFQQAIREKDSLRKQLEQAKQEAATRMSRTELEALLSEKDEVIKELREEG</sequence>
<gene>
    <name evidence="3" type="ORF">NQ318_017340</name>
</gene>
<evidence type="ECO:0000256" key="2">
    <source>
        <dbReference type="SAM" id="MobiDB-lite"/>
    </source>
</evidence>
<keyword evidence="1" id="KW-0175">Coiled coil</keyword>
<evidence type="ECO:0000256" key="1">
    <source>
        <dbReference type="SAM" id="Coils"/>
    </source>
</evidence>
<dbReference type="GO" id="GO:0005794">
    <property type="term" value="C:Golgi apparatus"/>
    <property type="evidence" value="ECO:0007669"/>
    <property type="project" value="TreeGrafter"/>
</dbReference>
<protein>
    <recommendedName>
        <fullName evidence="5">TATA element modulatory factor</fullName>
    </recommendedName>
</protein>
<dbReference type="PANTHER" id="PTHR46515">
    <property type="entry name" value="TATA ELEMENT MODULATORY FACTOR TMF1"/>
    <property type="match status" value="1"/>
</dbReference>
<feature type="coiled-coil region" evidence="1">
    <location>
        <begin position="623"/>
        <end position="729"/>
    </location>
</feature>
<proteinExistence type="predicted"/>
<dbReference type="AlphaFoldDB" id="A0AAV8XA47"/>
<name>A0AAV8XA47_9CUCU</name>
<feature type="region of interest" description="Disordered" evidence="2">
    <location>
        <begin position="497"/>
        <end position="565"/>
    </location>
</feature>
<evidence type="ECO:0000313" key="3">
    <source>
        <dbReference type="EMBL" id="KAJ8935602.1"/>
    </source>
</evidence>
<evidence type="ECO:0008006" key="5">
    <source>
        <dbReference type="Google" id="ProtNLM"/>
    </source>
</evidence>
<evidence type="ECO:0000313" key="4">
    <source>
        <dbReference type="Proteomes" id="UP001162162"/>
    </source>
</evidence>
<dbReference type="Proteomes" id="UP001162162">
    <property type="component" value="Unassembled WGS sequence"/>
</dbReference>
<feature type="compositionally biased region" description="Low complexity" evidence="2">
    <location>
        <begin position="535"/>
        <end position="546"/>
    </location>
</feature>
<dbReference type="PANTHER" id="PTHR46515:SF1">
    <property type="entry name" value="TATA ELEMENT MODULATORY FACTOR"/>
    <property type="match status" value="1"/>
</dbReference>
<feature type="region of interest" description="Disordered" evidence="2">
    <location>
        <begin position="241"/>
        <end position="272"/>
    </location>
</feature>
<accession>A0AAV8XA47</accession>
<comment type="caution">
    <text evidence="3">The sequence shown here is derived from an EMBL/GenBank/DDBJ whole genome shotgun (WGS) entry which is preliminary data.</text>
</comment>